<name>A0A3P1SSZ0_9GAMM</name>
<dbReference type="OrthoDB" id="9800421at2"/>
<dbReference type="Pfam" id="PF06073">
    <property type="entry name" value="DUF934"/>
    <property type="match status" value="1"/>
</dbReference>
<dbReference type="AlphaFoldDB" id="A0A3P1SSZ0"/>
<comment type="caution">
    <text evidence="1">The sequence shown here is derived from an EMBL/GenBank/DDBJ whole genome shotgun (WGS) entry which is preliminary data.</text>
</comment>
<proteinExistence type="predicted"/>
<protein>
    <submittedName>
        <fullName evidence="1">DUF934 domain-containing protein</fullName>
    </submittedName>
</protein>
<dbReference type="PIRSF" id="PIRSF030820">
    <property type="entry name" value="UCP030820"/>
    <property type="match status" value="1"/>
</dbReference>
<gene>
    <name evidence="1" type="ORF">EHS89_07265</name>
</gene>
<reference evidence="1 2" key="1">
    <citation type="submission" date="2018-11" db="EMBL/GenBank/DDBJ databases">
        <title>The draft genome sequence of Amphritea balenae JAMM 1525T.</title>
        <authorList>
            <person name="Fang Z."/>
            <person name="Zhang Y."/>
            <person name="Han X."/>
        </authorList>
    </citation>
    <scope>NUCLEOTIDE SEQUENCE [LARGE SCALE GENOMIC DNA]</scope>
    <source>
        <strain evidence="1 2">JAMM 1525</strain>
    </source>
</reference>
<evidence type="ECO:0000313" key="1">
    <source>
        <dbReference type="EMBL" id="RRD00005.1"/>
    </source>
</evidence>
<dbReference type="InterPro" id="IPR008318">
    <property type="entry name" value="UCP030820"/>
</dbReference>
<evidence type="ECO:0000313" key="2">
    <source>
        <dbReference type="Proteomes" id="UP000267535"/>
    </source>
</evidence>
<organism evidence="1 2">
    <name type="scientific">Amphritea balenae</name>
    <dbReference type="NCBI Taxonomy" id="452629"/>
    <lineage>
        <taxon>Bacteria</taxon>
        <taxon>Pseudomonadati</taxon>
        <taxon>Pseudomonadota</taxon>
        <taxon>Gammaproteobacteria</taxon>
        <taxon>Oceanospirillales</taxon>
        <taxon>Oceanospirillaceae</taxon>
        <taxon>Amphritea</taxon>
    </lineage>
</organism>
<keyword evidence="2" id="KW-1185">Reference proteome</keyword>
<accession>A0A3P1SSZ0</accession>
<dbReference type="EMBL" id="RQXV01000003">
    <property type="protein sequence ID" value="RRD00005.1"/>
    <property type="molecule type" value="Genomic_DNA"/>
</dbReference>
<dbReference type="Proteomes" id="UP000267535">
    <property type="component" value="Unassembled WGS sequence"/>
</dbReference>
<dbReference type="RefSeq" id="WP_124925475.1">
    <property type="nucleotide sequence ID" value="NZ_BMOH01000005.1"/>
</dbReference>
<sequence>MQQIIKDNRIQEDNRILVGWPDVVQTEGSLKAEYVADNAAFQPMPGNRYILPVDYWLTSAPEFSEYSEVPGVWISGSADLEALHEVFILASLIAIEFGSFVDGSGFSTASLIREEFNFQGELRAFGSVLPDQVAYLLRCGFSSVAFSQTEDLEQAAQQLQLSDCSYQGSVAQPRTPFLQRMNKSRRG</sequence>